<evidence type="ECO:0000313" key="1">
    <source>
        <dbReference type="EMBL" id="GAH22782.1"/>
    </source>
</evidence>
<accession>X1DRH6</accession>
<evidence type="ECO:0008006" key="2">
    <source>
        <dbReference type="Google" id="ProtNLM"/>
    </source>
</evidence>
<feature type="non-terminal residue" evidence="1">
    <location>
        <position position="1"/>
    </location>
</feature>
<gene>
    <name evidence="1" type="ORF">S01H4_66350</name>
</gene>
<feature type="non-terminal residue" evidence="1">
    <location>
        <position position="77"/>
    </location>
</feature>
<sequence>SGVSEPLDSSIWSSLPDEGQFAINFFANDSAGNLNDNIILTLYKDTVAPLVIINLPLNNTYWRVEPVFNITAYDSNL</sequence>
<comment type="caution">
    <text evidence="1">The sequence shown here is derived from an EMBL/GenBank/DDBJ whole genome shotgun (WGS) entry which is preliminary data.</text>
</comment>
<organism evidence="1">
    <name type="scientific">marine sediment metagenome</name>
    <dbReference type="NCBI Taxonomy" id="412755"/>
    <lineage>
        <taxon>unclassified sequences</taxon>
        <taxon>metagenomes</taxon>
        <taxon>ecological metagenomes</taxon>
    </lineage>
</organism>
<reference evidence="1" key="1">
    <citation type="journal article" date="2014" name="Front. Microbiol.">
        <title>High frequency of phylogenetically diverse reductive dehalogenase-homologous genes in deep subseafloor sedimentary metagenomes.</title>
        <authorList>
            <person name="Kawai M."/>
            <person name="Futagami T."/>
            <person name="Toyoda A."/>
            <person name="Takaki Y."/>
            <person name="Nishi S."/>
            <person name="Hori S."/>
            <person name="Arai W."/>
            <person name="Tsubouchi T."/>
            <person name="Morono Y."/>
            <person name="Uchiyama I."/>
            <person name="Ito T."/>
            <person name="Fujiyama A."/>
            <person name="Inagaki F."/>
            <person name="Takami H."/>
        </authorList>
    </citation>
    <scope>NUCLEOTIDE SEQUENCE</scope>
    <source>
        <strain evidence="1">Expedition CK06-06</strain>
    </source>
</reference>
<name>X1DRH6_9ZZZZ</name>
<protein>
    <recommendedName>
        <fullName evidence="2">Bacterial Ig-like domain-containing protein</fullName>
    </recommendedName>
</protein>
<dbReference type="EMBL" id="BART01041053">
    <property type="protein sequence ID" value="GAH22782.1"/>
    <property type="molecule type" value="Genomic_DNA"/>
</dbReference>
<dbReference type="AlphaFoldDB" id="X1DRH6"/>
<proteinExistence type="predicted"/>